<dbReference type="EMBL" id="GAIX01013414">
    <property type="protein sequence ID" value="JAA79146.1"/>
    <property type="molecule type" value="Transcribed_RNA"/>
</dbReference>
<dbReference type="AlphaFoldDB" id="S4NK78"/>
<organism evidence="1">
    <name type="scientific">Pararge aegeria</name>
    <name type="common">speckled wood butterfly</name>
    <dbReference type="NCBI Taxonomy" id="116150"/>
    <lineage>
        <taxon>Eukaryota</taxon>
        <taxon>Metazoa</taxon>
        <taxon>Ecdysozoa</taxon>
        <taxon>Arthropoda</taxon>
        <taxon>Hexapoda</taxon>
        <taxon>Insecta</taxon>
        <taxon>Pterygota</taxon>
        <taxon>Neoptera</taxon>
        <taxon>Endopterygota</taxon>
        <taxon>Lepidoptera</taxon>
        <taxon>Glossata</taxon>
        <taxon>Ditrysia</taxon>
        <taxon>Papilionoidea</taxon>
        <taxon>Nymphalidae</taxon>
        <taxon>Satyrinae</taxon>
        <taxon>Satyrini</taxon>
        <taxon>Parargina</taxon>
        <taxon>Pararge</taxon>
    </lineage>
</organism>
<reference evidence="1" key="1">
    <citation type="journal article" date="2013" name="BMC Genomics">
        <title>Unscrambling butterfly oogenesis.</title>
        <authorList>
            <person name="Carter J.M."/>
            <person name="Baker S.C."/>
            <person name="Pink R."/>
            <person name="Carter D.R."/>
            <person name="Collins A."/>
            <person name="Tomlin J."/>
            <person name="Gibbs M."/>
            <person name="Breuker C.J."/>
        </authorList>
    </citation>
    <scope>NUCLEOTIDE SEQUENCE</scope>
    <source>
        <tissue evidence="1">Ovary</tissue>
    </source>
</reference>
<proteinExistence type="predicted"/>
<protein>
    <submittedName>
        <fullName evidence="1">Uncharacterized protein</fullName>
    </submittedName>
</protein>
<name>S4NK78_9NEOP</name>
<reference evidence="1" key="2">
    <citation type="submission" date="2013-05" db="EMBL/GenBank/DDBJ databases">
        <authorList>
            <person name="Carter J.-M."/>
            <person name="Baker S.C."/>
            <person name="Pink R."/>
            <person name="Carter D.R.F."/>
            <person name="Collins A."/>
            <person name="Tomlin J."/>
            <person name="Gibbs M."/>
            <person name="Breuker C.J."/>
        </authorList>
    </citation>
    <scope>NUCLEOTIDE SEQUENCE</scope>
    <source>
        <tissue evidence="1">Ovary</tissue>
    </source>
</reference>
<sequence length="73" mass="8218">MTSCSQSFNIYCNRATNFPFYCRPVGRHAEVLYLVHVTAGSATGNIRRHCVRLKSLSKINATNYYSLVAVSCR</sequence>
<accession>S4NK78</accession>
<evidence type="ECO:0000313" key="1">
    <source>
        <dbReference type="EMBL" id="JAA79146.1"/>
    </source>
</evidence>